<feature type="zinc finger region" description="CHC2-type" evidence="12 14">
    <location>
        <begin position="39"/>
        <end position="63"/>
    </location>
</feature>
<keyword evidence="8 12" id="KW-0862">Zinc</keyword>
<dbReference type="Pfam" id="PF13155">
    <property type="entry name" value="Toprim_2"/>
    <property type="match status" value="1"/>
</dbReference>
<protein>
    <recommendedName>
        <fullName evidence="12 13">DNA primase</fullName>
        <ecNumber evidence="12">2.7.7.101</ecNumber>
    </recommendedName>
</protein>
<dbReference type="EC" id="2.7.7.101" evidence="12"/>
<dbReference type="PANTHER" id="PTHR30313">
    <property type="entry name" value="DNA PRIMASE"/>
    <property type="match status" value="1"/>
</dbReference>
<dbReference type="GO" id="GO:0000428">
    <property type="term" value="C:DNA-directed RNA polymerase complex"/>
    <property type="evidence" value="ECO:0007669"/>
    <property type="project" value="UniProtKB-KW"/>
</dbReference>
<dbReference type="GO" id="GO:0006269">
    <property type="term" value="P:DNA replication, synthesis of primer"/>
    <property type="evidence" value="ECO:0007669"/>
    <property type="project" value="UniProtKB-UniRule"/>
</dbReference>
<evidence type="ECO:0000256" key="12">
    <source>
        <dbReference type="HAMAP-Rule" id="MF_00974"/>
    </source>
</evidence>
<dbReference type="EMBL" id="ABVL01000003">
    <property type="protein sequence ID" value="EDY21275.1"/>
    <property type="molecule type" value="Genomic_DNA"/>
</dbReference>
<dbReference type="InterPro" id="IPR036977">
    <property type="entry name" value="DNA_primase_Znf_CHC2"/>
</dbReference>
<gene>
    <name evidence="12" type="primary">dnaG</name>
    <name evidence="16" type="ORF">CfE428DRAFT_1568</name>
</gene>
<dbReference type="Gene3D" id="3.90.980.10">
    <property type="entry name" value="DNA primase, catalytic core, N-terminal domain"/>
    <property type="match status" value="1"/>
</dbReference>
<comment type="subunit">
    <text evidence="12">Monomer. Interacts with DnaB.</text>
</comment>
<dbReference type="Pfam" id="PF08275">
    <property type="entry name" value="DNAG_N"/>
    <property type="match status" value="1"/>
</dbReference>
<dbReference type="Pfam" id="PF10410">
    <property type="entry name" value="DnaB_bind"/>
    <property type="match status" value="1"/>
</dbReference>
<keyword evidence="7 12" id="KW-0863">Zinc-finger</keyword>
<dbReference type="InterPro" id="IPR050219">
    <property type="entry name" value="DnaG_primase"/>
</dbReference>
<comment type="function">
    <text evidence="12 13">RNA polymerase that catalyzes the synthesis of short RNA molecules used as primers for DNA polymerase during DNA replication.</text>
</comment>
<dbReference type="PANTHER" id="PTHR30313:SF2">
    <property type="entry name" value="DNA PRIMASE"/>
    <property type="match status" value="1"/>
</dbReference>
<comment type="cofactor">
    <cofactor evidence="12 13 14">
        <name>Zn(2+)</name>
        <dbReference type="ChEBI" id="CHEBI:29105"/>
    </cofactor>
    <text evidence="12 13 14">Binds 1 zinc ion per monomer.</text>
</comment>
<keyword evidence="2 12" id="KW-0639">Primosome</keyword>
<evidence type="ECO:0000256" key="13">
    <source>
        <dbReference type="PIRNR" id="PIRNR002811"/>
    </source>
</evidence>
<evidence type="ECO:0000256" key="6">
    <source>
        <dbReference type="ARBA" id="ARBA00022723"/>
    </source>
</evidence>
<dbReference type="SMART" id="SM00400">
    <property type="entry name" value="ZnF_CHCC"/>
    <property type="match status" value="1"/>
</dbReference>
<keyword evidence="6 12" id="KW-0479">Metal-binding</keyword>
<accession>B4CWV5</accession>
<evidence type="ECO:0000256" key="5">
    <source>
        <dbReference type="ARBA" id="ARBA00022705"/>
    </source>
</evidence>
<keyword evidence="4 12" id="KW-0548">Nucleotidyltransferase</keyword>
<keyword evidence="3 12" id="KW-0808">Transferase</keyword>
<proteinExistence type="inferred from homology"/>
<dbReference type="NCBIfam" id="TIGR01391">
    <property type="entry name" value="dnaG"/>
    <property type="match status" value="1"/>
</dbReference>
<evidence type="ECO:0000256" key="3">
    <source>
        <dbReference type="ARBA" id="ARBA00022679"/>
    </source>
</evidence>
<dbReference type="InterPro" id="IPR013264">
    <property type="entry name" value="DNAG_N"/>
</dbReference>
<evidence type="ECO:0000256" key="9">
    <source>
        <dbReference type="ARBA" id="ARBA00022842"/>
    </source>
</evidence>
<comment type="similarity">
    <text evidence="12 13">Belongs to the DnaG primase family.</text>
</comment>
<evidence type="ECO:0000313" key="16">
    <source>
        <dbReference type="EMBL" id="EDY21275.1"/>
    </source>
</evidence>
<dbReference type="InterPro" id="IPR002694">
    <property type="entry name" value="Znf_CHC2"/>
</dbReference>
<dbReference type="InParanoid" id="B4CWV5"/>
<dbReference type="HAMAP" id="MF_00974">
    <property type="entry name" value="DNA_primase_DnaG"/>
    <property type="match status" value="1"/>
</dbReference>
<sequence>MSLIPPEIIEQVIAANDVVDVIGGYFPLKRSGPVYKAICPFHNEKTPSFTVNPQRQIFKCFGCGAGGNVLRFVMNYENLDFLGAVKKLAERAGIKIEQTELSAEQAAEYSMLRRLLALHAEAADFFHWHLMKKPSAQIARDYLKSRGIGADVARAWKLGYAPDEWDAMRDFADSRGFSDEELVASGLVKLRDEENPRSEFYDRFRARVMFPICKDTDEVIAFSGRVLQADAKAAKYVNSPETMLFKKGAVLFGLNKSKRALIEAKSAIVCEGQLDLITAFEHGVQNVIAPQGTAFTEKQAHILKRFVEEVVLCFDADVAGEKAAERSLASLLAENLLVRVAGMPQGEDPDSMIRGKGADAFREQIAGARDFFDYQLDRMVAGPDFNTPRGKMQAVRKMAEFISLIRDSVLRETVMNRVTQRLEISAQEFVRLLKAPPSKTPDPLSTVTATAPPDPFAEDSTIRLLATVALRDAAAREWLLAEPWDSVLRDQLDAELLVKILRADIQPDDDASVHVFMTTLSATEEAAISGLLEEKMLAHPMTIVHDCWRELERRKIRHRVEATQARLRTPDLPDTERAEMLKEILDLQKRLLDISRPLSPPL</sequence>
<dbReference type="Proteomes" id="UP000005824">
    <property type="component" value="Unassembled WGS sequence"/>
</dbReference>
<evidence type="ECO:0000256" key="2">
    <source>
        <dbReference type="ARBA" id="ARBA00022515"/>
    </source>
</evidence>
<dbReference type="InterPro" id="IPR037068">
    <property type="entry name" value="DNA_primase_core_N_sf"/>
</dbReference>
<dbReference type="GO" id="GO:0003677">
    <property type="term" value="F:DNA binding"/>
    <property type="evidence" value="ECO:0007669"/>
    <property type="project" value="UniProtKB-KW"/>
</dbReference>
<evidence type="ECO:0000256" key="1">
    <source>
        <dbReference type="ARBA" id="ARBA00022478"/>
    </source>
</evidence>
<evidence type="ECO:0000256" key="8">
    <source>
        <dbReference type="ARBA" id="ARBA00022833"/>
    </source>
</evidence>
<evidence type="ECO:0000256" key="4">
    <source>
        <dbReference type="ARBA" id="ARBA00022695"/>
    </source>
</evidence>
<dbReference type="STRING" id="497964.CfE428DRAFT_1568"/>
<dbReference type="Gene3D" id="3.40.1360.10">
    <property type="match status" value="1"/>
</dbReference>
<organism evidence="16 17">
    <name type="scientific">Chthoniobacter flavus Ellin428</name>
    <dbReference type="NCBI Taxonomy" id="497964"/>
    <lineage>
        <taxon>Bacteria</taxon>
        <taxon>Pseudomonadati</taxon>
        <taxon>Verrucomicrobiota</taxon>
        <taxon>Spartobacteria</taxon>
        <taxon>Chthoniobacterales</taxon>
        <taxon>Chthoniobacteraceae</taxon>
        <taxon>Chthoniobacter</taxon>
    </lineage>
</organism>
<evidence type="ECO:0000259" key="15">
    <source>
        <dbReference type="PROSITE" id="PS50880"/>
    </source>
</evidence>
<name>B4CWV5_9BACT</name>
<keyword evidence="17" id="KW-1185">Reference proteome</keyword>
<evidence type="ECO:0000256" key="11">
    <source>
        <dbReference type="ARBA" id="ARBA00023163"/>
    </source>
</evidence>
<dbReference type="Pfam" id="PF01807">
    <property type="entry name" value="Zn_ribbon_DnaG"/>
    <property type="match status" value="1"/>
</dbReference>
<keyword evidence="5 12" id="KW-0235">DNA replication</keyword>
<dbReference type="SMART" id="SM00493">
    <property type="entry name" value="TOPRIM"/>
    <property type="match status" value="1"/>
</dbReference>
<dbReference type="FunCoup" id="B4CWV5">
    <property type="interactions" value="273"/>
</dbReference>
<dbReference type="InterPro" id="IPR019475">
    <property type="entry name" value="DNA_primase_DnaB-bd"/>
</dbReference>
<evidence type="ECO:0000256" key="10">
    <source>
        <dbReference type="ARBA" id="ARBA00023125"/>
    </source>
</evidence>
<dbReference type="GO" id="GO:0003899">
    <property type="term" value="F:DNA-directed RNA polymerase activity"/>
    <property type="evidence" value="ECO:0007669"/>
    <property type="project" value="UniProtKB-UniRule"/>
</dbReference>
<dbReference type="FunFam" id="3.90.580.10:FF:000001">
    <property type="entry name" value="DNA primase"/>
    <property type="match status" value="1"/>
</dbReference>
<reference evidence="16 17" key="1">
    <citation type="journal article" date="2011" name="J. Bacteriol.">
        <title>Genome sequence of Chthoniobacter flavus Ellin428, an aerobic heterotrophic soil bacterium.</title>
        <authorList>
            <person name="Kant R."/>
            <person name="van Passel M.W."/>
            <person name="Palva A."/>
            <person name="Lucas S."/>
            <person name="Lapidus A."/>
            <person name="Glavina Del Rio T."/>
            <person name="Dalin E."/>
            <person name="Tice H."/>
            <person name="Bruce D."/>
            <person name="Goodwin L."/>
            <person name="Pitluck S."/>
            <person name="Larimer F.W."/>
            <person name="Land M.L."/>
            <person name="Hauser L."/>
            <person name="Sangwan P."/>
            <person name="de Vos W.M."/>
            <person name="Janssen P.H."/>
            <person name="Smidt H."/>
        </authorList>
    </citation>
    <scope>NUCLEOTIDE SEQUENCE [LARGE SCALE GENOMIC DNA]</scope>
    <source>
        <strain evidence="16 17">Ellin428</strain>
    </source>
</reference>
<evidence type="ECO:0000256" key="14">
    <source>
        <dbReference type="PIRSR" id="PIRSR002811-1"/>
    </source>
</evidence>
<dbReference type="PROSITE" id="PS50880">
    <property type="entry name" value="TOPRIM"/>
    <property type="match status" value="1"/>
</dbReference>
<dbReference type="GO" id="GO:1990077">
    <property type="term" value="C:primosome complex"/>
    <property type="evidence" value="ECO:0007669"/>
    <property type="project" value="UniProtKB-KW"/>
</dbReference>
<keyword evidence="10 12" id="KW-0238">DNA-binding</keyword>
<dbReference type="SUPFAM" id="SSF57783">
    <property type="entry name" value="Zinc beta-ribbon"/>
    <property type="match status" value="1"/>
</dbReference>
<dbReference type="SUPFAM" id="SSF56731">
    <property type="entry name" value="DNA primase core"/>
    <property type="match status" value="1"/>
</dbReference>
<keyword evidence="9" id="KW-0460">Magnesium</keyword>
<dbReference type="PIRSF" id="PIRSF002811">
    <property type="entry name" value="DnaG"/>
    <property type="match status" value="1"/>
</dbReference>
<comment type="domain">
    <text evidence="12">Contains an N-terminal zinc-binding domain, a central core domain that contains the primase activity, and a C-terminal DnaB-binding domain.</text>
</comment>
<dbReference type="InterPro" id="IPR006295">
    <property type="entry name" value="DNA_primase_DnaG"/>
</dbReference>
<dbReference type="AlphaFoldDB" id="B4CWV5"/>
<dbReference type="InterPro" id="IPR030846">
    <property type="entry name" value="DnaG_bac"/>
</dbReference>
<evidence type="ECO:0000313" key="17">
    <source>
        <dbReference type="Proteomes" id="UP000005824"/>
    </source>
</evidence>
<comment type="catalytic activity">
    <reaction evidence="12">
        <text>ssDNA + n NTP = ssDNA/pppN(pN)n-1 hybrid + (n-1) diphosphate.</text>
        <dbReference type="EC" id="2.7.7.101"/>
    </reaction>
</comment>
<dbReference type="Gene3D" id="3.90.580.10">
    <property type="entry name" value="Zinc finger, CHC2-type domain"/>
    <property type="match status" value="1"/>
</dbReference>
<dbReference type="GO" id="GO:0005737">
    <property type="term" value="C:cytoplasm"/>
    <property type="evidence" value="ECO:0007669"/>
    <property type="project" value="TreeGrafter"/>
</dbReference>
<dbReference type="RefSeq" id="WP_006978894.1">
    <property type="nucleotide sequence ID" value="NZ_ABVL01000003.1"/>
</dbReference>
<dbReference type="InterPro" id="IPR034151">
    <property type="entry name" value="TOPRIM_DnaG_bac"/>
</dbReference>
<comment type="caution">
    <text evidence="16">The sequence shown here is derived from an EMBL/GenBank/DDBJ whole genome shotgun (WGS) entry which is preliminary data.</text>
</comment>
<feature type="domain" description="Toprim" evidence="15">
    <location>
        <begin position="265"/>
        <end position="344"/>
    </location>
</feature>
<dbReference type="CDD" id="cd03364">
    <property type="entry name" value="TOPRIM_DnaG_primases"/>
    <property type="match status" value="1"/>
</dbReference>
<keyword evidence="1 12" id="KW-0240">DNA-directed RNA polymerase</keyword>
<dbReference type="GO" id="GO:0008270">
    <property type="term" value="F:zinc ion binding"/>
    <property type="evidence" value="ECO:0007669"/>
    <property type="project" value="UniProtKB-UniRule"/>
</dbReference>
<evidence type="ECO:0000256" key="7">
    <source>
        <dbReference type="ARBA" id="ARBA00022771"/>
    </source>
</evidence>
<dbReference type="eggNOG" id="COG0358">
    <property type="taxonomic scope" value="Bacteria"/>
</dbReference>
<dbReference type="InterPro" id="IPR006171">
    <property type="entry name" value="TOPRIM_dom"/>
</dbReference>
<keyword evidence="11 12" id="KW-0804">Transcription</keyword>